<protein>
    <recommendedName>
        <fullName evidence="5">Transducer protein Htr23</fullName>
    </recommendedName>
</protein>
<dbReference type="STRING" id="38301.NX84_03810"/>
<dbReference type="RefSeq" id="WP_039673946.1">
    <property type="nucleotide sequence ID" value="NZ_CP065689.1"/>
</dbReference>
<evidence type="ECO:0000313" key="1">
    <source>
        <dbReference type="EMBL" id="QPS60458.1"/>
    </source>
</evidence>
<sequence length="94" mass="9933">MTDFDTFGIDTEYTRRLAHELVEASQDSPTPPPVLPNDPVLQGFTSALDAALENLSARLTQVRADAAAVAESSFLMAREAEDADHALASACGGL</sequence>
<keyword evidence="4" id="KW-1185">Reference proteome</keyword>
<evidence type="ECO:0008006" key="5">
    <source>
        <dbReference type="Google" id="ProtNLM"/>
    </source>
</evidence>
<evidence type="ECO:0000313" key="4">
    <source>
        <dbReference type="Proteomes" id="UP000594905"/>
    </source>
</evidence>
<dbReference type="Proteomes" id="UP000594905">
    <property type="component" value="Chromosome"/>
</dbReference>
<dbReference type="KEGG" id="cmin:NCTC10288_02008"/>
<proteinExistence type="predicted"/>
<dbReference type="EMBL" id="CP065689">
    <property type="protein sequence ID" value="QPS60458.1"/>
    <property type="molecule type" value="Genomic_DNA"/>
</dbReference>
<dbReference type="Proteomes" id="UP000249264">
    <property type="component" value="Chromosome 1"/>
</dbReference>
<evidence type="ECO:0000313" key="3">
    <source>
        <dbReference type="Proteomes" id="UP000249264"/>
    </source>
</evidence>
<reference evidence="1 4" key="2">
    <citation type="submission" date="2020-12" db="EMBL/GenBank/DDBJ databases">
        <title>FDA dAtabase for Regulatory Grade micrObial Sequences (FDA-ARGOS): Supporting development and validation of Infectious Disease Dx tests.</title>
        <authorList>
            <person name="Sproer C."/>
            <person name="Gronow S."/>
            <person name="Severitt S."/>
            <person name="Schroder I."/>
            <person name="Tallon L."/>
            <person name="Sadzewicz L."/>
            <person name="Zhao X."/>
            <person name="Boylan J."/>
            <person name="Ott S."/>
            <person name="Bowen H."/>
            <person name="Vavikolanu K."/>
            <person name="Mehta A."/>
            <person name="Aluvathingal J."/>
            <person name="Nadendla S."/>
            <person name="Lowell S."/>
            <person name="Myers T."/>
            <person name="Yan Y."/>
            <person name="Sichtig H."/>
        </authorList>
    </citation>
    <scope>NUCLEOTIDE SEQUENCE [LARGE SCALE GENOMIC DNA]</scope>
    <source>
        <strain evidence="1 4">FDAARGOS_894</strain>
    </source>
</reference>
<dbReference type="GeneID" id="70783882"/>
<dbReference type="OrthoDB" id="4427211at2"/>
<organism evidence="2 3">
    <name type="scientific">Corynebacterium minutissimum</name>
    <dbReference type="NCBI Taxonomy" id="38301"/>
    <lineage>
        <taxon>Bacteria</taxon>
        <taxon>Bacillati</taxon>
        <taxon>Actinomycetota</taxon>
        <taxon>Actinomycetes</taxon>
        <taxon>Mycobacteriales</taxon>
        <taxon>Corynebacteriaceae</taxon>
        <taxon>Corynebacterium</taxon>
    </lineage>
</organism>
<gene>
    <name evidence="1" type="ORF">I6G51_04480</name>
    <name evidence="2" type="ORF">NCTC10288_02008</name>
</gene>
<dbReference type="AlphaFoldDB" id="A0A2X4RWJ5"/>
<reference evidence="2 3" key="1">
    <citation type="submission" date="2018-06" db="EMBL/GenBank/DDBJ databases">
        <authorList>
            <consortium name="Pathogen Informatics"/>
            <person name="Doyle S."/>
        </authorList>
    </citation>
    <scope>NUCLEOTIDE SEQUENCE [LARGE SCALE GENOMIC DNA]</scope>
    <source>
        <strain evidence="2 3">NCTC10288</strain>
    </source>
</reference>
<name>A0A2X4RWJ5_9CORY</name>
<accession>A0A2X4RWJ5</accession>
<evidence type="ECO:0000313" key="2">
    <source>
        <dbReference type="EMBL" id="SQI00690.1"/>
    </source>
</evidence>
<dbReference type="EMBL" id="LS483460">
    <property type="protein sequence ID" value="SQI00690.1"/>
    <property type="molecule type" value="Genomic_DNA"/>
</dbReference>